<accession>A0ABY5GLE2</accession>
<name>A0ABY5GLE2_9GAMM</name>
<evidence type="ECO:0000313" key="2">
    <source>
        <dbReference type="EMBL" id="UTV29956.1"/>
    </source>
</evidence>
<evidence type="ECO:0000259" key="1">
    <source>
        <dbReference type="Pfam" id="PF01909"/>
    </source>
</evidence>
<dbReference type="Pfam" id="PF01909">
    <property type="entry name" value="NTP_transf_2"/>
    <property type="match status" value="1"/>
</dbReference>
<dbReference type="InterPro" id="IPR002934">
    <property type="entry name" value="Polymerase_NTP_transf_dom"/>
</dbReference>
<evidence type="ECO:0000313" key="3">
    <source>
        <dbReference type="Proteomes" id="UP001057998"/>
    </source>
</evidence>
<dbReference type="Gene3D" id="3.30.460.10">
    <property type="entry name" value="Beta Polymerase, domain 2"/>
    <property type="match status" value="1"/>
</dbReference>
<keyword evidence="3" id="KW-1185">Reference proteome</keyword>
<sequence length="252" mass="28934">MQGFGNGLDEQGFIQNVYSPEYIQPEFQSVVESVVNELRRRLPNQIDGIYLYGSVPRGNAVLGKSDLDLSLVLKRPIIESDREVFKYISLSLPQSHPEISKLDIDPGCVGEVMQPQEIYHWQFWLKHCCCFIWGNDLSQQFPRQRPSIEIANALNGDLLEFRDQIEGRMEAMHADEVSKVIGKKLLRAAYYFVAEKDGSWYTDLGQCYQVAARYYPHLSDELKMTYELASGYYSSKEDAIQLLEQLSQKLTS</sequence>
<protein>
    <submittedName>
        <fullName evidence="2">Nucleotidyltransferase domain-containing protein</fullName>
    </submittedName>
</protein>
<dbReference type="EMBL" id="CP101509">
    <property type="protein sequence ID" value="UTV29956.1"/>
    <property type="molecule type" value="Genomic_DNA"/>
</dbReference>
<dbReference type="SUPFAM" id="SSF81301">
    <property type="entry name" value="Nucleotidyltransferase"/>
    <property type="match status" value="1"/>
</dbReference>
<organism evidence="2 3">
    <name type="scientific">Photobacterium atrarenae</name>
    <dbReference type="NCBI Taxonomy" id="865757"/>
    <lineage>
        <taxon>Bacteria</taxon>
        <taxon>Pseudomonadati</taxon>
        <taxon>Pseudomonadota</taxon>
        <taxon>Gammaproteobacteria</taxon>
        <taxon>Vibrionales</taxon>
        <taxon>Vibrionaceae</taxon>
        <taxon>Photobacterium</taxon>
    </lineage>
</organism>
<feature type="domain" description="Polymerase nucleotidyl transferase" evidence="1">
    <location>
        <begin position="33"/>
        <end position="100"/>
    </location>
</feature>
<dbReference type="InterPro" id="IPR043519">
    <property type="entry name" value="NT_sf"/>
</dbReference>
<dbReference type="CDD" id="cd05403">
    <property type="entry name" value="NT_KNTase_like"/>
    <property type="match status" value="1"/>
</dbReference>
<dbReference type="RefSeq" id="WP_255391294.1">
    <property type="nucleotide sequence ID" value="NZ_CP101509.1"/>
</dbReference>
<dbReference type="Proteomes" id="UP001057998">
    <property type="component" value="Chromosome 2"/>
</dbReference>
<reference evidence="2" key="1">
    <citation type="submission" date="2022-07" db="EMBL/GenBank/DDBJ databases">
        <title>Genome sequencing of Photobacterium atrarenae GJH2-4.</title>
        <authorList>
            <person name="Park S.-J."/>
        </authorList>
    </citation>
    <scope>NUCLEOTIDE SEQUENCE</scope>
    <source>
        <strain evidence="2">GJH2-4</strain>
    </source>
</reference>
<proteinExistence type="predicted"/>
<gene>
    <name evidence="2" type="ORF">NNL38_23455</name>
</gene>